<sequence length="175" mass="20994">MIYLETPRLRIRDWEKRDIPPLVAMNGDSRVMEYFPHPYTEAETMDQYNRINEEFIDFGYGLYVLERKEDNAFLGFTGFHNFNFLADFSPGVEIAWRIKFEEWNKGYVTEAAKGCLEYAKKNLFFKEVFSFTAIQNKRSERVMQKIGMEKIKEFDHPNVPENHWLKQHVLYKTLL</sequence>
<gene>
    <name evidence="2" type="ORF">DVR12_05980</name>
</gene>
<keyword evidence="2" id="KW-0808">Transferase</keyword>
<name>A0A3E1YE31_9BACT</name>
<dbReference type="PANTHER" id="PTHR43792:SF1">
    <property type="entry name" value="N-ACETYLTRANSFERASE DOMAIN-CONTAINING PROTEIN"/>
    <property type="match status" value="1"/>
</dbReference>
<dbReference type="RefSeq" id="WP_116974620.1">
    <property type="nucleotide sequence ID" value="NZ_QPMM01000002.1"/>
</dbReference>
<evidence type="ECO:0000313" key="2">
    <source>
        <dbReference type="EMBL" id="RFS24744.1"/>
    </source>
</evidence>
<dbReference type="InterPro" id="IPR000182">
    <property type="entry name" value="GNAT_dom"/>
</dbReference>
<comment type="caution">
    <text evidence="2">The sequence shown here is derived from an EMBL/GenBank/DDBJ whole genome shotgun (WGS) entry which is preliminary data.</text>
</comment>
<evidence type="ECO:0000259" key="1">
    <source>
        <dbReference type="PROSITE" id="PS51186"/>
    </source>
</evidence>
<protein>
    <submittedName>
        <fullName evidence="2">N-acetyltransferase</fullName>
    </submittedName>
</protein>
<feature type="domain" description="N-acetyltransferase" evidence="1">
    <location>
        <begin position="9"/>
        <end position="175"/>
    </location>
</feature>
<reference evidence="2 3" key="1">
    <citation type="submission" date="2018-07" db="EMBL/GenBank/DDBJ databases">
        <title>Chitinophaga K2CV101002-2 sp. nov., isolated from a monsoon evergreen broad-leaved forest soil.</title>
        <authorList>
            <person name="Lv Y."/>
        </authorList>
    </citation>
    <scope>NUCLEOTIDE SEQUENCE [LARGE SCALE GENOMIC DNA]</scope>
    <source>
        <strain evidence="2 3">GDMCC 1.1288</strain>
    </source>
</reference>
<accession>A0A3E1YE31</accession>
<dbReference type="Proteomes" id="UP000260644">
    <property type="component" value="Unassembled WGS sequence"/>
</dbReference>
<proteinExistence type="predicted"/>
<dbReference type="EMBL" id="QPMM01000002">
    <property type="protein sequence ID" value="RFS24744.1"/>
    <property type="molecule type" value="Genomic_DNA"/>
</dbReference>
<dbReference type="OrthoDB" id="9788916at2"/>
<dbReference type="Gene3D" id="3.40.630.30">
    <property type="match status" value="1"/>
</dbReference>
<dbReference type="InterPro" id="IPR016181">
    <property type="entry name" value="Acyl_CoA_acyltransferase"/>
</dbReference>
<dbReference type="InterPro" id="IPR051531">
    <property type="entry name" value="N-acetyltransferase"/>
</dbReference>
<dbReference type="PROSITE" id="PS51186">
    <property type="entry name" value="GNAT"/>
    <property type="match status" value="1"/>
</dbReference>
<dbReference type="SUPFAM" id="SSF55729">
    <property type="entry name" value="Acyl-CoA N-acyltransferases (Nat)"/>
    <property type="match status" value="1"/>
</dbReference>
<keyword evidence="3" id="KW-1185">Reference proteome</keyword>
<dbReference type="Pfam" id="PF13302">
    <property type="entry name" value="Acetyltransf_3"/>
    <property type="match status" value="1"/>
</dbReference>
<evidence type="ECO:0000313" key="3">
    <source>
        <dbReference type="Proteomes" id="UP000260644"/>
    </source>
</evidence>
<dbReference type="GO" id="GO:0016747">
    <property type="term" value="F:acyltransferase activity, transferring groups other than amino-acyl groups"/>
    <property type="evidence" value="ECO:0007669"/>
    <property type="project" value="InterPro"/>
</dbReference>
<organism evidence="2 3">
    <name type="scientific">Chitinophaga silvatica</name>
    <dbReference type="NCBI Taxonomy" id="2282649"/>
    <lineage>
        <taxon>Bacteria</taxon>
        <taxon>Pseudomonadati</taxon>
        <taxon>Bacteroidota</taxon>
        <taxon>Chitinophagia</taxon>
        <taxon>Chitinophagales</taxon>
        <taxon>Chitinophagaceae</taxon>
        <taxon>Chitinophaga</taxon>
    </lineage>
</organism>
<dbReference type="PANTHER" id="PTHR43792">
    <property type="entry name" value="GNAT FAMILY, PUTATIVE (AFU_ORTHOLOGUE AFUA_3G00765)-RELATED-RELATED"/>
    <property type="match status" value="1"/>
</dbReference>
<dbReference type="AlphaFoldDB" id="A0A3E1YE31"/>